<dbReference type="AlphaFoldDB" id="A0A9P5PD22"/>
<evidence type="ECO:0000313" key="2">
    <source>
        <dbReference type="EMBL" id="KAF9063389.1"/>
    </source>
</evidence>
<feature type="region of interest" description="Disordered" evidence="1">
    <location>
        <begin position="115"/>
        <end position="134"/>
    </location>
</feature>
<sequence>MSIPHLEPSILKSCKNASLSPAKCTVYCGQFFPESGDFTNISPTTKCAICGCLAASHIHIPMHSENNGGSPKLGLKAERPYPASSATADAMFSSRAGLKPSSNAFSASPFCDHTKSREEQSAKEPESSNSTSKCWAVTTGHKSSHFAWMTFNCAELDALKKLTQWTDGAERHYWVYAGYADATKSTRKWFDRLKKGAPHGVYFEQLRDLIKDDIVEPAQELIQLSLTIASWTQVEKDKFNVLFSLGPFGLNLIVTCIEMFLQEAASAGKSFGEKLACECPDILTSFRSLPTALLSLNGSRHSVFSYDLESVDLDNFSAYDIREALIQAFGSITEPAKIISSALCGGAFGLHGFYQRFAEHVLDRMGTNCQEYEKIYQLLACLCQALAHRLISHAASLPGTAKPDARSAGRPSKRTPPTRSSSPLPSETMASTSGSADSPSNKPIPSHVAAAEAFAARVSLFTWENFVRDLLRDFPHPKLSKRLDHAVIHGLPAARQYCQLNLAYHPDQNIGEPAEWRSIALVLTQAIGAARGRL</sequence>
<evidence type="ECO:0000256" key="1">
    <source>
        <dbReference type="SAM" id="MobiDB-lite"/>
    </source>
</evidence>
<accession>A0A9P5PD22</accession>
<protein>
    <submittedName>
        <fullName evidence="2">Uncharacterized protein</fullName>
    </submittedName>
</protein>
<name>A0A9P5PD22_9AGAR</name>
<feature type="compositionally biased region" description="Polar residues" evidence="1">
    <location>
        <begin position="429"/>
        <end position="443"/>
    </location>
</feature>
<evidence type="ECO:0000313" key="3">
    <source>
        <dbReference type="Proteomes" id="UP000772434"/>
    </source>
</evidence>
<organism evidence="2 3">
    <name type="scientific">Rhodocollybia butyracea</name>
    <dbReference type="NCBI Taxonomy" id="206335"/>
    <lineage>
        <taxon>Eukaryota</taxon>
        <taxon>Fungi</taxon>
        <taxon>Dikarya</taxon>
        <taxon>Basidiomycota</taxon>
        <taxon>Agaricomycotina</taxon>
        <taxon>Agaricomycetes</taxon>
        <taxon>Agaricomycetidae</taxon>
        <taxon>Agaricales</taxon>
        <taxon>Marasmiineae</taxon>
        <taxon>Omphalotaceae</taxon>
        <taxon>Rhodocollybia</taxon>
    </lineage>
</organism>
<keyword evidence="3" id="KW-1185">Reference proteome</keyword>
<dbReference type="OrthoDB" id="3065975at2759"/>
<reference evidence="2" key="1">
    <citation type="submission" date="2020-11" db="EMBL/GenBank/DDBJ databases">
        <authorList>
            <consortium name="DOE Joint Genome Institute"/>
            <person name="Ahrendt S."/>
            <person name="Riley R."/>
            <person name="Andreopoulos W."/>
            <person name="Labutti K."/>
            <person name="Pangilinan J."/>
            <person name="Ruiz-Duenas F.J."/>
            <person name="Barrasa J.M."/>
            <person name="Sanchez-Garcia M."/>
            <person name="Camarero S."/>
            <person name="Miyauchi S."/>
            <person name="Serrano A."/>
            <person name="Linde D."/>
            <person name="Babiker R."/>
            <person name="Drula E."/>
            <person name="Ayuso-Fernandez I."/>
            <person name="Pacheco R."/>
            <person name="Padilla G."/>
            <person name="Ferreira P."/>
            <person name="Barriuso J."/>
            <person name="Kellner H."/>
            <person name="Castanera R."/>
            <person name="Alfaro M."/>
            <person name="Ramirez L."/>
            <person name="Pisabarro A.G."/>
            <person name="Kuo A."/>
            <person name="Tritt A."/>
            <person name="Lipzen A."/>
            <person name="He G."/>
            <person name="Yan M."/>
            <person name="Ng V."/>
            <person name="Cullen D."/>
            <person name="Martin F."/>
            <person name="Rosso M.-N."/>
            <person name="Henrissat B."/>
            <person name="Hibbett D."/>
            <person name="Martinez A.T."/>
            <person name="Grigoriev I.V."/>
        </authorList>
    </citation>
    <scope>NUCLEOTIDE SEQUENCE</scope>
    <source>
        <strain evidence="2">AH 40177</strain>
    </source>
</reference>
<feature type="compositionally biased region" description="Basic and acidic residues" evidence="1">
    <location>
        <begin position="115"/>
        <end position="126"/>
    </location>
</feature>
<dbReference type="EMBL" id="JADNRY010000147">
    <property type="protein sequence ID" value="KAF9063389.1"/>
    <property type="molecule type" value="Genomic_DNA"/>
</dbReference>
<feature type="compositionally biased region" description="Low complexity" evidence="1">
    <location>
        <begin position="415"/>
        <end position="428"/>
    </location>
</feature>
<comment type="caution">
    <text evidence="2">The sequence shown here is derived from an EMBL/GenBank/DDBJ whole genome shotgun (WGS) entry which is preliminary data.</text>
</comment>
<feature type="region of interest" description="Disordered" evidence="1">
    <location>
        <begin position="398"/>
        <end position="444"/>
    </location>
</feature>
<gene>
    <name evidence="2" type="ORF">BDP27DRAFT_1368035</name>
</gene>
<proteinExistence type="predicted"/>
<dbReference type="Proteomes" id="UP000772434">
    <property type="component" value="Unassembled WGS sequence"/>
</dbReference>